<organism evidence="1">
    <name type="scientific">Mesorhizobium sp. WSM2240</name>
    <dbReference type="NCBI Taxonomy" id="3228851"/>
    <lineage>
        <taxon>Bacteria</taxon>
        <taxon>Pseudomonadati</taxon>
        <taxon>Pseudomonadota</taxon>
        <taxon>Alphaproteobacteria</taxon>
        <taxon>Hyphomicrobiales</taxon>
        <taxon>Phyllobacteriaceae</taxon>
        <taxon>Mesorhizobium</taxon>
    </lineage>
</organism>
<evidence type="ECO:0008006" key="2">
    <source>
        <dbReference type="Google" id="ProtNLM"/>
    </source>
</evidence>
<sequence length="133" mass="15062">MKAPSGSPILGTVDIVAARCNILWNDEGTDFDFEGGTEVWWDEQRTQKLGGQDVFIDEDGEEWLRCELIPDDAEPTDEIKPWHADPELRRIEIVNTVKALFERITGKRLKEAFDHPDINSAIHLLGIAAEAYQ</sequence>
<name>A0AAU8CL26_9HYPH</name>
<dbReference type="EMBL" id="CP159253">
    <property type="protein sequence ID" value="XCG46747.1"/>
    <property type="molecule type" value="Genomic_DNA"/>
</dbReference>
<proteinExistence type="predicted"/>
<accession>A0AAU8CL26</accession>
<protein>
    <recommendedName>
        <fullName evidence="2">Phage tail protein</fullName>
    </recommendedName>
</protein>
<dbReference type="RefSeq" id="WP_353645715.1">
    <property type="nucleotide sequence ID" value="NZ_CP159253.1"/>
</dbReference>
<evidence type="ECO:0000313" key="1">
    <source>
        <dbReference type="EMBL" id="XCG46747.1"/>
    </source>
</evidence>
<dbReference type="AlphaFoldDB" id="A0AAU8CL26"/>
<reference evidence="1" key="1">
    <citation type="submission" date="2024-06" db="EMBL/GenBank/DDBJ databases">
        <title>Mesorhizobium karijinii sp. nov., a symbiont of the iconic Swainsona formosa from arid Australia.</title>
        <authorList>
            <person name="Hill Y.J."/>
            <person name="Watkin E.L.J."/>
            <person name="O'Hara G.W."/>
            <person name="Terpolilli J."/>
            <person name="Tye M.L."/>
            <person name="Kohlmeier M.G."/>
        </authorList>
    </citation>
    <scope>NUCLEOTIDE SEQUENCE</scope>
    <source>
        <strain evidence="1">WSM2240</strain>
    </source>
</reference>
<gene>
    <name evidence="1" type="ORF">ABVK50_15610</name>
</gene>